<reference evidence="4" key="2">
    <citation type="journal article" date="2016" name="Int. J. Syst. Evol. Microbiol.">
        <title>Complete genome sequence and cell structure of Limnochorda pilosa, a Gram-negative spore-former within the phylum Firmicutes.</title>
        <authorList>
            <person name="Watanabe M."/>
            <person name="Kojima H."/>
            <person name="Fukui M."/>
        </authorList>
    </citation>
    <scope>NUCLEOTIDE SEQUENCE [LARGE SCALE GENOMIC DNA]</scope>
    <source>
        <strain evidence="4">HC45</strain>
    </source>
</reference>
<feature type="compositionally biased region" description="Low complexity" evidence="1">
    <location>
        <begin position="133"/>
        <end position="174"/>
    </location>
</feature>
<dbReference type="KEGG" id="lpil:LIP_0261"/>
<dbReference type="Pfam" id="PF13470">
    <property type="entry name" value="PIN_3"/>
    <property type="match status" value="1"/>
</dbReference>
<proteinExistence type="predicted"/>
<accession>A0A0K2SG86</accession>
<evidence type="ECO:0000313" key="3">
    <source>
        <dbReference type="EMBL" id="BAS26118.1"/>
    </source>
</evidence>
<feature type="region of interest" description="Disordered" evidence="1">
    <location>
        <begin position="125"/>
        <end position="180"/>
    </location>
</feature>
<organism evidence="3 4">
    <name type="scientific">Limnochorda pilosa</name>
    <dbReference type="NCBI Taxonomy" id="1555112"/>
    <lineage>
        <taxon>Bacteria</taxon>
        <taxon>Bacillati</taxon>
        <taxon>Bacillota</taxon>
        <taxon>Limnochordia</taxon>
        <taxon>Limnochordales</taxon>
        <taxon>Limnochordaceae</taxon>
        <taxon>Limnochorda</taxon>
    </lineage>
</organism>
<evidence type="ECO:0000313" key="4">
    <source>
        <dbReference type="Proteomes" id="UP000065807"/>
    </source>
</evidence>
<name>A0A0K2SG86_LIMPI</name>
<dbReference type="STRING" id="1555112.LIP_0261"/>
<evidence type="ECO:0000259" key="2">
    <source>
        <dbReference type="Pfam" id="PF13470"/>
    </source>
</evidence>
<gene>
    <name evidence="3" type="ORF">LIP_0261</name>
</gene>
<dbReference type="EMBL" id="AP014924">
    <property type="protein sequence ID" value="BAS26118.1"/>
    <property type="molecule type" value="Genomic_DNA"/>
</dbReference>
<dbReference type="InterPro" id="IPR029060">
    <property type="entry name" value="PIN-like_dom_sf"/>
</dbReference>
<keyword evidence="4" id="KW-1185">Reference proteome</keyword>
<dbReference type="InterPro" id="IPR002716">
    <property type="entry name" value="PIN_dom"/>
</dbReference>
<dbReference type="AlphaFoldDB" id="A0A0K2SG86"/>
<sequence length="180" mass="18914">MLFSASLGGESFDLLWELAETAKVRFVTSVYCHTEARENLQRKRSTRLGKLVERMRSVELTGSGDEHLEWARSLLPEKDAPVLAAAAAAGASVLITGDRTHFGHLMDRADLPVRVMTVRSFLLRGPGEQAPRAGPGPKAATSSGSPPGSAPLPAASDPGSEDPGQAPAPGAEAGRASRHP</sequence>
<protein>
    <recommendedName>
        <fullName evidence="2">PIN domain-containing protein</fullName>
    </recommendedName>
</protein>
<evidence type="ECO:0000256" key="1">
    <source>
        <dbReference type="SAM" id="MobiDB-lite"/>
    </source>
</evidence>
<dbReference type="Proteomes" id="UP000065807">
    <property type="component" value="Chromosome"/>
</dbReference>
<dbReference type="SUPFAM" id="SSF88723">
    <property type="entry name" value="PIN domain-like"/>
    <property type="match status" value="1"/>
</dbReference>
<reference evidence="4" key="1">
    <citation type="submission" date="2015-07" db="EMBL/GenBank/DDBJ databases">
        <title>Complete genome sequence and phylogenetic analysis of Limnochorda pilosa.</title>
        <authorList>
            <person name="Watanabe M."/>
            <person name="Kojima H."/>
            <person name="Fukui M."/>
        </authorList>
    </citation>
    <scope>NUCLEOTIDE SEQUENCE [LARGE SCALE GENOMIC DNA]</scope>
    <source>
        <strain evidence="4">HC45</strain>
    </source>
</reference>
<feature type="domain" description="PIN" evidence="2">
    <location>
        <begin position="13"/>
        <end position="99"/>
    </location>
</feature>